<evidence type="ECO:0000313" key="3">
    <source>
        <dbReference type="EMBL" id="OLT99404.1"/>
    </source>
</evidence>
<dbReference type="EMBL" id="VZPS01000027">
    <property type="protein sequence ID" value="KAB0480873.1"/>
    <property type="molecule type" value="Genomic_DNA"/>
</dbReference>
<name>A0A1H0IZH9_PSERE</name>
<dbReference type="InterPro" id="IPR036736">
    <property type="entry name" value="ACP-like_sf"/>
</dbReference>
<dbReference type="AlphaFoldDB" id="A0A1H0IZH9"/>
<evidence type="ECO:0000313" key="7">
    <source>
        <dbReference type="Proteomes" id="UP000460142"/>
    </source>
</evidence>
<dbReference type="EMBL" id="MSTQ01000024">
    <property type="protein sequence ID" value="OLT99404.1"/>
    <property type="molecule type" value="Genomic_DNA"/>
</dbReference>
<dbReference type="OrthoDB" id="6906181at2"/>
<keyword evidence="5" id="KW-1185">Reference proteome</keyword>
<gene>
    <name evidence="3" type="ORF">BVK86_26215</name>
    <name evidence="2" type="ORF">F7R15_26955</name>
    <name evidence="4" type="ORF">SAMN04490202_0682</name>
</gene>
<dbReference type="Proteomes" id="UP000198549">
    <property type="component" value="Chromosome I"/>
</dbReference>
<evidence type="ECO:0000313" key="4">
    <source>
        <dbReference type="EMBL" id="SDO36836.1"/>
    </source>
</evidence>
<evidence type="ECO:0000313" key="6">
    <source>
        <dbReference type="Proteomes" id="UP000198549"/>
    </source>
</evidence>
<evidence type="ECO:0000313" key="5">
    <source>
        <dbReference type="Proteomes" id="UP000186756"/>
    </source>
</evidence>
<accession>A0A1H0IZH9</accession>
<sequence length="84" mass="9617">MAKVFSDELDILVIEVLSDYLAPCQWRVEMSSRLVEDLCVDSVGLVEIVMCLNQTFNIDLPEAEVAEWNTVEDICYLVRFCRGL</sequence>
<dbReference type="PROSITE" id="PS50075">
    <property type="entry name" value="CARRIER"/>
    <property type="match status" value="1"/>
</dbReference>
<reference evidence="2 7" key="4">
    <citation type="submission" date="2019-09" db="EMBL/GenBank/DDBJ databases">
        <title>Draft genome sequences of 48 bacterial type strains from the CCUG.</title>
        <authorList>
            <person name="Tunovic T."/>
            <person name="Pineiro-Iglesias B."/>
            <person name="Unosson C."/>
            <person name="Inganas E."/>
            <person name="Ohlen M."/>
            <person name="Cardew S."/>
            <person name="Jensie-Markopoulos S."/>
            <person name="Salva-Serra F."/>
            <person name="Jaen-Luchoro D."/>
            <person name="Karlsson R."/>
            <person name="Svensson-Stadler L."/>
            <person name="Chun J."/>
            <person name="Moore E."/>
        </authorList>
    </citation>
    <scope>NUCLEOTIDE SEQUENCE [LARGE SCALE GENOMIC DNA]</scope>
    <source>
        <strain evidence="2 7">CCUG 53116</strain>
    </source>
</reference>
<feature type="domain" description="Carrier" evidence="1">
    <location>
        <begin position="3"/>
        <end position="82"/>
    </location>
</feature>
<evidence type="ECO:0000259" key="1">
    <source>
        <dbReference type="PROSITE" id="PS50075"/>
    </source>
</evidence>
<dbReference type="Proteomes" id="UP000186756">
    <property type="component" value="Unassembled WGS sequence"/>
</dbReference>
<dbReference type="EMBL" id="LT629709">
    <property type="protein sequence ID" value="SDO36836.1"/>
    <property type="molecule type" value="Genomic_DNA"/>
</dbReference>
<proteinExistence type="predicted"/>
<protein>
    <submittedName>
        <fullName evidence="2">Acyl carrier protein</fullName>
    </submittedName>
    <submittedName>
        <fullName evidence="4">Phosphopantetheine attachment site</fullName>
    </submittedName>
</protein>
<dbReference type="InterPro" id="IPR009081">
    <property type="entry name" value="PP-bd_ACP"/>
</dbReference>
<reference evidence="3" key="3">
    <citation type="submission" date="2017-01" db="EMBL/GenBank/DDBJ databases">
        <authorList>
            <person name="Mah S.A."/>
            <person name="Swanson W.J."/>
            <person name="Moy G.W."/>
            <person name="Vacquier V.D."/>
        </authorList>
    </citation>
    <scope>NUCLEOTIDE SEQUENCE [LARGE SCALE GENOMIC DNA]</scope>
    <source>
        <strain evidence="3">MT1</strain>
    </source>
</reference>
<dbReference type="Gene3D" id="1.10.1200.10">
    <property type="entry name" value="ACP-like"/>
    <property type="match status" value="1"/>
</dbReference>
<evidence type="ECO:0000313" key="2">
    <source>
        <dbReference type="EMBL" id="KAB0480873.1"/>
    </source>
</evidence>
<dbReference type="SUPFAM" id="SSF47336">
    <property type="entry name" value="ACP-like"/>
    <property type="match status" value="1"/>
</dbReference>
<organism evidence="4 6">
    <name type="scientific">Pseudomonas reinekei</name>
    <dbReference type="NCBI Taxonomy" id="395598"/>
    <lineage>
        <taxon>Bacteria</taxon>
        <taxon>Pseudomonadati</taxon>
        <taxon>Pseudomonadota</taxon>
        <taxon>Gammaproteobacteria</taxon>
        <taxon>Pseudomonadales</taxon>
        <taxon>Pseudomonadaceae</taxon>
        <taxon>Pseudomonas</taxon>
    </lineage>
</organism>
<dbReference type="RefSeq" id="WP_075949145.1">
    <property type="nucleotide sequence ID" value="NZ_LT629709.1"/>
</dbReference>
<dbReference type="Pfam" id="PF00550">
    <property type="entry name" value="PP-binding"/>
    <property type="match status" value="1"/>
</dbReference>
<reference evidence="4 6" key="1">
    <citation type="submission" date="2016-10" db="EMBL/GenBank/DDBJ databases">
        <authorList>
            <person name="de Groot N.N."/>
        </authorList>
    </citation>
    <scope>NUCLEOTIDE SEQUENCE [LARGE SCALE GENOMIC DNA]</scope>
    <source>
        <strain evidence="4 6">BS3776</strain>
    </source>
</reference>
<dbReference type="Proteomes" id="UP000460142">
    <property type="component" value="Unassembled WGS sequence"/>
</dbReference>
<reference evidence="5" key="2">
    <citation type="submission" date="2017-01" db="EMBL/GenBank/DDBJ databases">
        <authorList>
            <person name="Poblete-Castro I."/>
        </authorList>
    </citation>
    <scope>NUCLEOTIDE SEQUENCE [LARGE SCALE GENOMIC DNA]</scope>
    <source>
        <strain evidence="5">DSM 18361 / CCUG 53116 / MT1</strain>
    </source>
</reference>